<dbReference type="EMBL" id="OZ034815">
    <property type="protein sequence ID" value="CAL1367957.1"/>
    <property type="molecule type" value="Genomic_DNA"/>
</dbReference>
<evidence type="ECO:0000313" key="1">
    <source>
        <dbReference type="EMBL" id="CAL1367957.1"/>
    </source>
</evidence>
<sequence length="282" mass="32667">MEAFQKDLNDIKRRVIGLEEVKEDVSTILRILSKIERTMEAKNGDAPFGEEILYQPHNKVTSNDKTPLLLSKNVHDAEQSKCDNLRRSERLEERVICIGQGKLENHEMDERANQRVRNKGKLLSTQVEAEENIWKCHFQKNHALSYVATTTPILRPLNFVTPANQIPPPVPQQGVNRDVTMPRKAKRVFDPIPITYTELFPQLLHERLIAPIPGEALRPPYPRWYRFDKQCDYHSGVQGHSVENCNALKIRIQEMVKAGWLKFEEEPKRPDVNRDSLPTHEN</sequence>
<dbReference type="AlphaFoldDB" id="A0AAV2D7J4"/>
<gene>
    <name evidence="1" type="ORF">LTRI10_LOCUS11350</name>
</gene>
<dbReference type="PANTHER" id="PTHR32108:SF9">
    <property type="entry name" value="REVERSE TRANSCRIPTASE RNASE H-LIKE DOMAIN-CONTAINING PROTEIN"/>
    <property type="match status" value="1"/>
</dbReference>
<name>A0AAV2D7J4_9ROSI</name>
<evidence type="ECO:0000313" key="2">
    <source>
        <dbReference type="Proteomes" id="UP001497516"/>
    </source>
</evidence>
<reference evidence="1 2" key="1">
    <citation type="submission" date="2024-04" db="EMBL/GenBank/DDBJ databases">
        <authorList>
            <person name="Fracassetti M."/>
        </authorList>
    </citation>
    <scope>NUCLEOTIDE SEQUENCE [LARGE SCALE GENOMIC DNA]</scope>
</reference>
<organism evidence="1 2">
    <name type="scientific">Linum trigynum</name>
    <dbReference type="NCBI Taxonomy" id="586398"/>
    <lineage>
        <taxon>Eukaryota</taxon>
        <taxon>Viridiplantae</taxon>
        <taxon>Streptophyta</taxon>
        <taxon>Embryophyta</taxon>
        <taxon>Tracheophyta</taxon>
        <taxon>Spermatophyta</taxon>
        <taxon>Magnoliopsida</taxon>
        <taxon>eudicotyledons</taxon>
        <taxon>Gunneridae</taxon>
        <taxon>Pentapetalae</taxon>
        <taxon>rosids</taxon>
        <taxon>fabids</taxon>
        <taxon>Malpighiales</taxon>
        <taxon>Linaceae</taxon>
        <taxon>Linum</taxon>
    </lineage>
</organism>
<dbReference type="Proteomes" id="UP001497516">
    <property type="component" value="Chromosome 2"/>
</dbReference>
<accession>A0AAV2D7J4</accession>
<evidence type="ECO:0008006" key="3">
    <source>
        <dbReference type="Google" id="ProtNLM"/>
    </source>
</evidence>
<keyword evidence="2" id="KW-1185">Reference proteome</keyword>
<proteinExistence type="predicted"/>
<protein>
    <recommendedName>
        <fullName evidence="3">Gag-pol polyprotein</fullName>
    </recommendedName>
</protein>
<dbReference type="PANTHER" id="PTHR32108">
    <property type="entry name" value="DNA-DIRECTED RNA POLYMERASE SUBUNIT ALPHA"/>
    <property type="match status" value="1"/>
</dbReference>